<proteinExistence type="predicted"/>
<evidence type="ECO:0000313" key="2">
    <source>
        <dbReference type="Proteomes" id="UP001177260"/>
    </source>
</evidence>
<gene>
    <name evidence="1" type="ORF">N8T08_009706</name>
</gene>
<reference evidence="1 2" key="1">
    <citation type="journal article" date="2023" name="ACS Omega">
        <title>Identification of the Neoaspergillic Acid Biosynthesis Gene Cluster by Establishing an In Vitro CRISPR-Ribonucleoprotein Genetic System in Aspergillus melleus.</title>
        <authorList>
            <person name="Yuan B."/>
            <person name="Grau M.F."/>
            <person name="Murata R.M."/>
            <person name="Torok T."/>
            <person name="Venkateswaran K."/>
            <person name="Stajich J.E."/>
            <person name="Wang C.C.C."/>
        </authorList>
    </citation>
    <scope>NUCLEOTIDE SEQUENCE [LARGE SCALE GENOMIC DNA]</scope>
    <source>
        <strain evidence="1 2">IMV 1140</strain>
    </source>
</reference>
<name>A0ACC3ATM6_9EURO</name>
<keyword evidence="2" id="KW-1185">Reference proteome</keyword>
<organism evidence="1 2">
    <name type="scientific">Aspergillus melleus</name>
    <dbReference type="NCBI Taxonomy" id="138277"/>
    <lineage>
        <taxon>Eukaryota</taxon>
        <taxon>Fungi</taxon>
        <taxon>Dikarya</taxon>
        <taxon>Ascomycota</taxon>
        <taxon>Pezizomycotina</taxon>
        <taxon>Eurotiomycetes</taxon>
        <taxon>Eurotiomycetidae</taxon>
        <taxon>Eurotiales</taxon>
        <taxon>Aspergillaceae</taxon>
        <taxon>Aspergillus</taxon>
        <taxon>Aspergillus subgen. Circumdati</taxon>
    </lineage>
</organism>
<accession>A0ACC3ATM6</accession>
<evidence type="ECO:0000313" key="1">
    <source>
        <dbReference type="EMBL" id="KAK1140960.1"/>
    </source>
</evidence>
<dbReference type="Proteomes" id="UP001177260">
    <property type="component" value="Unassembled WGS sequence"/>
</dbReference>
<comment type="caution">
    <text evidence="1">The sequence shown here is derived from an EMBL/GenBank/DDBJ whole genome shotgun (WGS) entry which is preliminary data.</text>
</comment>
<sequence length="3230" mass="356688">MADLRIPGLPEGGVQAMYRPSKLQETMILSTAMDPVHRLYVESYHFTTPGPIDLSQLDRILHDLAEKHSTLRSIVCWDSDTRRGDVTLAILDVEYVRYHARFLWAATNGEEHEQLHRVQFDIHGSSNEIKSSGEMLWRVCVSPLPHSQGCRLTLSYHHSLMDGTSARQLLNWIHQEICCLESAAEISDIVSVQGKLDSWRESEVQARLRQRYERTQPEISMTPPISLEDGAPKNEKGLEILARQIPTLLDPHPGSGAVPAWMGRLAMALALCVFQGTSEALFFETMSARRHLPPDSSQALGLMLATQPRLTRIHEHTSLAQIAQSMKSTEDICHSFTTGELRSMIPSLGSRLPVAFACQTDESYPWNGVGDWKWEGRETLIDMPLFLELMPARQGCFIVHLHYHRNRFPETTMVMFHNFICEALHWLQQVHAELEQYTFLQGVNQIRARDAGIDQYLHKMAHAPTDNHYPVGLSDVEANIVRHPGVKACGVIKGESSSGDLLLAMIETDPFQQSDWTQMVAELQAQMFTSLPSHMIPSHLVQIAGGLVTTGPGNIHWHQLASPAATSSPSETDIPSTPLSGNEEEAQLQYWTSQLKDSRPAEFLHDWPRPVSSSGQTLTKNLLIQAPGYNALQEFCRTFEVTTFAVLVASFRATHYRMTGVNDANIGTPIPGCENTANFQCLRTQIDESDSFENLVRSVQSTIEQASWNPDILLQRISSELERTSDNPLLRVAITMHSQHANDKSGYLENSNSANLDLQLHIHQEQDRINATVHAESDLFTSPTIDTLLSVFSELLERGLQEPHTRISVIPLTHGQAGLREIGLRQAHRGNYPRDSSIVDVFQQQVSLHPDTVAVTDNSRQLTYAELDQESENLASWLRTRNLAPQAVISVFAPRSSEAIVAIVGILKADLGYIPMDDRWPDSRVETILSSINAPRLLLLGTDMRPPNVPVDDLEMVPLNQAIRWGSCLTDVPVPRLPSPTSLAYIIYTSGSTGKPKGVMIEHRSVVCRMHSSTNISANGTGKPVAHMASLAFDASIWEIYTALLNGGTVVCIDNATVLDYPLLDEVFCRQSVRVAFITPALLKELLIASPITVGRLDSLVVGGDRTDPQSMLQATKLIGSGEVLNGYGPTENTCFSTSYGMPRELPAAINEVPIGQAVPESGAYVMDSQQRLMPAGVLGELVVTGDGLARGYTDDRLNKDRFITVGIEGHPVRAYRTGDLARYRPRDGLIECFGRMDHQVKLRGFRIELAEIEHVLKDQPGVDEAVVLLQQMHTGHDQRLTAFVTENPAQTNGSEDSSMNEKAHEELWTTMFGTDTYVDSIRASEVGRDFLGWKSMVDGNDIDKCQMNEWLGETITSIRNGANDLGHVVEIGTGSGMILFNLIDHLQTYTGLDPVRLMVDFVQAAVKQARPGLHDRVQLHVGTATDIAELTLPQRPDLVVVNSVAQYFPGAEYLLRLIQDLLSSVGAHTLFFGDMRSYALYSQFQVTKALHNDMDPTIDRVRKIMAEIGRSETELLVDPAFFMALPERFPDLVHHVEILPKRMHACNELSCYRYAAVVHAVRPDSPPVNSVYENEWIDADACGLTRQSLLDMLQNAADSPRQLVALSNIAHRKTILERLVVQALPTLSDTNSSDWLATLQAEADHRSSFEVPELFELACLAGFHVEVSWARQAKQHGAFDAVFHRIPPSDGKERTLFRFPSDCNGRMAQEFTNAPMKNNSSITETLRTQLQAQLPSYMVPTTITVLDHMPINHNGKVDRQALKEMKVSVPSKDSLSPDQAPRNHVEEVICQEFSQVLACPVGMTDSFYGLGGHSLMATRAIFQISRRLQCALSIRDLIEAPTPELLALHIASIGAGDAGPREQESLDLTSLPALEVMGWQPAARAVGLNVQDIAQVMPCSAFQEGVLSADVVFGGSASYLGTVYLSTDPSINIEALRGAWAALVAEEEMLRTIFFPVVQKSTTQGICGDTFLQAILKPDSDEIRRVSSIEDATNLDISLSSHVPVALAFAESSKLVLKIHHALYDGAYISSLLKSLSDGYLSLTCQPASTLGLDSGHIPFSTFIRTLQSRDLSEVASFWKSYLGGAPCASWPVSAPSDPRTQEERKHQVETVSWKGNARLLARRFHTTPAAVARAAVAMLIAAHSETADVVLGEVSTGRQPSRFVAGPCIATHPVRIPMTEDMSFSETVRIAAESYAHTMPHQQFGLAAIRRQSEHPGDLPFRVLYVYQHGSKSPCDPNQPSGPTLPLSGRAENIIQVEFPLVIEAFCSETTGQMDFQFTFDPTALPPKDAYWVRQQLVQILHAMDTTSDPQMPQKFARALISAEEREFLTQISTDGTSPQPSSTPVKCAHDVIREQARKTPEKIALQFEHTRFVTYRELDNWSTDLSHAIRSVLHAETRKRAFRHGQPLVPICFDKSIEMVVTILAVLKAGAAYVPLDIEHPVDRLMTICKAIDARLIIWDGVHGNSVLQGVSSGVGCSLWTTDDLQRLDYRDVQLPTTPTQSSSTLAYVLFTSGSTGTPKGVMVEHRNLTSFMRGHAGSTDCSWTSRRLAMLAYTFDASVGDIFGTLGKGGRLCLVRRRLLMPHLPRWLESLAISHLALTPTLGEFLLNENTADSPFPHLNTLVFGGESFRREILRHLPQEMTVWNGYGPTETAVEVTASLVQGPDVPPTLESPFVSIGHPVHENQIYILHPGTTEQVPIGVAGEVCIAGPQVSRGYLGESDLTSKYFIRNLFGSTGATYRTGDRARWHGDGSLEYLGRLDGQIKIRGLRIEPTEIAAAAQAHPLVKACAVTKVQGLKSEALVALAQVDEDTTEQHTVLTGQIQECIAARVPEYMIPAQVQLCTAPLPQTSSGKIDYRALTQMAEESYNRATEPACITRATPGSLEAHIARHWADVLGIADGEDKIDITTPFSQVGGDSIRAISLLAALRREGLPLHMTDLRQSATIQSQAAKARNSQKMVGDRNDSPTPEYMHLYERSNSIATVVLIHPFLAQSKSLEALIPFLDSRFNVILVDDPFFGTSRCPESVTAWARSYLDDLRLPRGHQLILGGYSFGGLIALEMAMLWQERTSRSPAAVVLLDPGTYSPTSVESTNEEEALSLLGVEQRAMASFQEHFTRHNHVLAGTRLPPVYHDRCLYMGLPARRHDGVAQFWKSQCPSLVLHYVDCDDHYALLKEPTLTSVGQVLNQHCCLSVATIDVSCRTASVSTSDETMESYRGRSGSIPTMV</sequence>
<protein>
    <submittedName>
        <fullName evidence="1">Nonribosomal Peptide Synthase (NRPS)</fullName>
    </submittedName>
</protein>
<dbReference type="EMBL" id="JAOPJF010000072">
    <property type="protein sequence ID" value="KAK1140960.1"/>
    <property type="molecule type" value="Genomic_DNA"/>
</dbReference>